<feature type="compositionally biased region" description="Basic and acidic residues" evidence="11">
    <location>
        <begin position="4518"/>
        <end position="4547"/>
    </location>
</feature>
<dbReference type="FunFam" id="3.40.50.300:FF:001368">
    <property type="entry name" value="Midasin"/>
    <property type="match status" value="1"/>
</dbReference>
<evidence type="ECO:0000313" key="14">
    <source>
        <dbReference type="Proteomes" id="UP000006790"/>
    </source>
</evidence>
<dbReference type="CDD" id="cd01460">
    <property type="entry name" value="vWA_midasin"/>
    <property type="match status" value="1"/>
</dbReference>
<dbReference type="KEGG" id="erc:Ecym_4273"/>
<sequence>MASSNYIQLDLEACQERFSLYNLTMPQRKVSQLFEFDPNATPNENLDLLSKMALKDEFTVPFIFIYRPIFIELVARWITVSSTSDAVDVIAAFGRSITLCPEIATLAELFLKERSDFFNALLLTDQVDEILLHKVLLGYYRLIYHDKARFKIYINAQTIYSLLSSKCGNVNSKIGKFLSVKIISALLNMAEAAYIKLLQNYIPIEEPILFMYECSPGVDYKFLELNEAKRFSNFSKLPQVHPADFVTEQNKFKGISKYFIADVSNLSPHVVPVCNVLIPRVNSFTNHTSYTSELVHTDNSVQAMIQLAFNVQKSKPVMVLGKCGSGKTFLINELAKMMGMHHSMVKIHLGEQTDAKLLLGTYTSGERPGTFEWRTGVLTTAVKEGRWVLIEDIDKAPTEVLSVLLTLLEKNVLSIPSRGELIKAANGFQLLSTITIDESEDRKHGESYRPDLIGIARWEVVHLQDLSNVDLHSILCQKYPILQSMIPKFIQTYYSVKKIYTNPGFISLNKGVVPRVISVRDLVKLCNRVNSLFTNHNVVKHDQLIESYIYNYIFSEAVDCFASAVSENSALQLLVTAVGESLEIPSSRVSLYMSKYVPEFEHDADLVKIGRAELPISRLGLQKKSVNITSFAKTNHSLRLMEQIGVAAQMAEPVLLVGETGTGKTTVVQHVAKLMNKPLTVINVSQQTEAGDLLGGFKPVNCKTVAIPILEDFEALFSATFSMKKNERFYQMVHKCFTKNQWKNIIKLWNEAVKMAKSILSRDSAITNDAENKKKRRKLDSNEKKQLLNKWQDFHETVKKFELQSKSIENSFVFDFVEGSLVKAIKNGSWLLLDEINLASSDTLESITDLLTEKASRSILLSEKGEVESVKAHSEFRIFACMNPATDVGKKDLPSGIRSRFTEIYVHSPDRDITDLLSIIDKYIGRYSVSDEWVGNDIAQLYLEAKKLAETNSIVDGSNQKPHFSIRTLSRTLIYVCDIIQIYGLRRSLYEGFCMSFLTLLDQKSESILLPLIEKYTLGRLKNAKSVISQTPPSPGPNYVKFRHYWMECGSEQIVEQPHYIITPFVEKNMLNLVRATSGRRFPVLVQGPTSAGKTSMIKYLADITGHKFVRINNHEHTDLQEYLGSYVTDDTGKLSFKEGVLVEALRKGHWIVLDELNLAPSDVLEALNRLLDDNRELFIPETQEVIHPHPDFMLFATQNPPGIYGGRKLLSRAFRNRFLELHFDDIPQNELETILRERCQIAPSYARKIVEVYCMLTVQRSANRLFEQKNSFATLRDLFRWALREAVGYEQLAVNGYMLLAERCRTQNEKALVKSVIEKVMKVQLDMDKYYKAFENDRLMEMNSPIVWTNAMRRLSVLVSACLKNNEPVLLVGETGCGKTTICQLLSQFMNKQLITMNAHQNTETGDIIGAQRPVRNRSELQEKLSTSLRNAIPSDLLGDEKHDLNRLLELYRSMDKSDLNSDLQNSIKRQLDELNILFEWCDGPLIQAMKKGEFFLLDEISLADDSVLERLNSVLEPERSLLLAEKGCDSSLTAIDGFQFFATMNPGGDYGKRELSPALRNRLTEIWVPSMESFSDVSMIVSTKLLEPVGFLTKHIVKFSEWYGNKFGGRDATNGVISLRDILAWVEFINCTYMKVHDPHAALVHGAAMVFIDALGTNNTAYLAENEARLHGQKVECIELLSEMTGDNLFKYLSTDLKVEVTDQMLKCGLFDVARSTANSPVPTFNLSAPTTMKNLMKVMRAMQVQKPILLEGSPGVGKTSLISALADCTGNNLTRMNLSEQTDLVDLFGSDAPGENTGEFVWRDAPFLRAMQRGEWVLLDEMNLASQSVLEGLNACLDHRGEVYIPELDKSFIRHPNFMVFAAQNPQYQGGGRKGLPKSFINRFSVVYMDTLTADDLLLISKHLYPNISSDTCKKMIKVISSLEDEVTNRKMWGSAGAPWEFNLRDTLRWLRLLNSKSICNSLEAFDFVDMIVSQRFRCELDHAKAHKLITNVFGNYSNRDNYYQVTQDYLQVNAEVVKRNKVLQFSDVDKLVPLQSNYTYYESILRCLNHNWPVILVGPSNAGKTELIHFLANVLGSEVVEFAMNSDVDSMDLLGGYEQVDLTRKISEVVDRLSLVLRELLVINLSNRFEESQTESNQIALHLFEFIQTRTITLENFDLFLEHFSKFMSFVGDNHQLNEIQNDFIQLSLTLKREVNVRFEWFDGLLVKAVERGSWLILDNANLCSPSVLDRLNSLLEVNGNLVINECSLSDGRPRVVQPHPNFRLFLTVDPKYGELSRAMRNRGIEIYVDDLKVRASEFDRSLLGYNLKDSSKMQLENGIKAISLSDNCFNRPLQSYTSHSNSVIVPFARLHDILLSSNNNISTSVITTLPLISSFFIELWNNNVLANKDFEEKDIVSKISAYHDFLNQFNIIENVKELYQSTSDKYHEDFQAIRFPINQTLLPVLNVYISDTLLAKSAISTSSETLYLYQLMEKLLFSVHSLQFTNKKSTHGKIHELSYLEQSAAVYNNRKIKNPPKIRIFELLLELNNFTQQCLTDIPLFDLPNVYNMLFKLYIIWIGAFEVSSTRDETRLRVYQELLITWSDEAKLTVPNVTEVSAMSHKFGSSLDLKTGKSMTLIWEEFRKRYPSSLEAWSKFIKIENVAAQFDSVTKEQFCDSYPIIRNLHHIFHCLVNDLLTGNDHDFDEVISKIERGLLELNAISNSFLTKRNHQFREDFTTIFRFIFCDNNGCASDLVSEIAPSSSIPVMKLSRLNNKSYVFPPTFDITWNKDGDRFVSHTGELFNTSLLESVLEKTNSLQSAPGSQLTQMISDANLLIKAMTNASQFLLGDQCKLYRDILVDWYKKIVKIHISSDLDNLCMEDIFRLVDNGIDADFASIHQKFLSPAILLVNDNPSMNSLGKAWVLFATGLIQLYVPSSPLDPAIRDYVLLDHFMKRKQESERLINTWKTVRTILTGSSEMEVEKLIDVVTENDGPEKPKVFRPNHPIDTLFDEWSAFMVSTVDSENLQRLLDAADHPSEFNKLVMFQQNTSQFLSRLSESYKYYSDLTEIFAGYVYSLKFGYDLLVYSTIRDHKPISLSPLCAIDLNVISNIDTIGDCLQDLCTFFKSKTIESLDVESILIYYMKLVRYHALDDKLLNILGKILHSLYYRWTLRHMKDEKLNADRANIFRYKDESENVESEFKRMFPDYEDVLSLDASEEATLSSNDNLDELYYNIAKSYIDLFSDSPNFNISPVIREGSKVTSMLLKDSHKFKSEKMNATSFTATVNLLASEVESLGASLEPPDVNFYHGYSVQEARKSMNIIENLLNSINGLLIQWPEHSTLVELFRICKEYLQYPVNTPVARLLQKIEQTYTFVSEWEKYAASSVSLSSHIKAITTLIVDWRKWELHTWNSLFTFEEKSFEKKIGNLWFHLFEVIIIANFNPQDGISKELLYSRLMASLTLFFSKSTYGEFSIRIKLVEAFEKHVSIMTEGKSEVLHVLQNAVTFFKQFSSIIEEKVLSVRKSLEKDISEVILLASWKDVNVDALKQSSRRSHNNLYKLVRKYREALSNEVSMIIESGLSSTHQDFHSLDCAIIPSSRELDLQRAKLIVEKLPTWETRPKALKNVQLVERNMIIYRANITKQEIPDIYEYIKLLVKEAERLREETPKVYSKDKKKLLATLKTQKYKLLSDTLKELKRIGLKTSFREDVHKLQSSVTSILASVKSFKNTKIFSCDFYFFKTLDLIPRLRSAASSPAGDIPVADIEKGLAIGENLIFSLIKTREPMFRLVTDCERLEKLRKYLEEVSGSKIIKNISLKNKFNLAVYYYKWLPSILQFAIDTLQSISSRVSYNLDICFLQQAISSINDFKGLENKYCVLGREAEILLSELESFLNRLLSELRAYKDKDCFFVYEVVISWIESQHFTANEEKDYGSSVEEIDIRLRDVSTSIMLSIQRLVELQVDSVSEETDKWLAIVNKQMLTTMRLSNSLIITDRLDELVKFIKASEFDEEKATLVSAVVSYSMPLVSQYYAMVSEILSNVMTNYYKVSRSTYVVCSMLHNLAKDGFCSPEPPSEETKDDNLHDGTGLGDGEGAQNNSNDVEEDEDLLENAQKPNDDQKENDDDQNEDEAIDMEGDMAGKLEDASDQENNEEQEGDEEGKDMDEEIDDIDEDDPNALDDKMWNEEAPENSKEKESENMPDNSAADDVQASKEEDSNGNKDNEEKPTDKENIEDAQEIGNTEENSDGDSENEEDVGEQEDQVTNEQNEELGANVPEVETMDLPDDMNLDSGEEQGESNESEGEEFDDKMDVDEEDEGQKNEDRIGDNDSDVEEHVDPDQDIEINDEDTNLENENMEEDHQDGADSNENEELDDEECSDNLMDEDNLEEKSKEKCGEMASNEDIQAVENFDAVNDENINPEAAVQQQSGSKGKGADAADEQEQEDVGSSGVADLHENQKAQNEEINDSSRKEATESLKQLGDSLKEFHRRHQEIQKASSNDESQQSEENSNTKPDEFEHISGAQTNLETQALDTANKDEVTTFDEDKAIDDIFEDVKEDTKPDLGDLADIADEDTKDNELPQDVDATEQNSTKTKNSFIQEGRSWEEADPMLVDSALDIEENDLDELTENLNNEVKDEIVEIIPRRSVEESRELWKQSELATDELVAVLSEQLRLILEPTLMTKLRGDYKTGKRLNMKRIIPYIASQFRKDKIWLRRAKPSKRQYQIMIAVDNSKSMSESKSVDLAFQSICLVSKALTQLESGGLSIVKFGEDTKELHSFNNQFGTESGAKVFQWFDFQDTKTDVRRLVAESIKIFDHARASQDNNLWQLQIIISDGVCEDHATIQLLVRRAREKKIMLVFVIVDGINSKESIVDMSQVKYVPDEFGTMQLTVEKYLDTFPFEFYVVVRDISELPEMLAIILRQYFSELASL</sequence>
<evidence type="ECO:0000256" key="1">
    <source>
        <dbReference type="ARBA" id="ARBA00004604"/>
    </source>
</evidence>
<dbReference type="SUPFAM" id="SSF52540">
    <property type="entry name" value="P-loop containing nucleoside triphosphate hydrolases"/>
    <property type="match status" value="6"/>
</dbReference>
<dbReference type="InterPro" id="IPR025662">
    <property type="entry name" value="Sigma_54_int_dom_ATP-bd_1"/>
</dbReference>
<dbReference type="GO" id="GO:0005524">
    <property type="term" value="F:ATP binding"/>
    <property type="evidence" value="ECO:0007669"/>
    <property type="project" value="UniProtKB-KW"/>
</dbReference>
<dbReference type="Pfam" id="PF07728">
    <property type="entry name" value="AAA_5"/>
    <property type="match status" value="7"/>
</dbReference>
<keyword evidence="5" id="KW-0597">Phosphoprotein</keyword>
<dbReference type="GO" id="GO:0110136">
    <property type="term" value="P:protein-RNA complex remodeling"/>
    <property type="evidence" value="ECO:0007669"/>
    <property type="project" value="EnsemblFungi"/>
</dbReference>
<dbReference type="InterPro" id="IPR027417">
    <property type="entry name" value="P-loop_NTPase"/>
</dbReference>
<name>G8JTI4_ERECY</name>
<dbReference type="OrthoDB" id="5186at2759"/>
<evidence type="ECO:0000256" key="9">
    <source>
        <dbReference type="ARBA" id="ARBA00023242"/>
    </source>
</evidence>
<dbReference type="GO" id="GO:0005654">
    <property type="term" value="C:nucleoplasm"/>
    <property type="evidence" value="ECO:0007669"/>
    <property type="project" value="UniProtKB-SubCell"/>
</dbReference>
<evidence type="ECO:0000256" key="2">
    <source>
        <dbReference type="ARBA" id="ARBA00004642"/>
    </source>
</evidence>
<dbReference type="SMART" id="SM00382">
    <property type="entry name" value="AAA"/>
    <property type="match status" value="6"/>
</dbReference>
<reference evidence="14" key="1">
    <citation type="journal article" date="2012" name="G3 (Bethesda)">
        <title>Pichia sorbitophila, an interspecies yeast hybrid reveals early steps of genome resolution following polyploidization.</title>
        <authorList>
            <person name="Leh Louis V."/>
            <person name="Despons L."/>
            <person name="Friedrich A."/>
            <person name="Martin T."/>
            <person name="Durrens P."/>
            <person name="Casaregola S."/>
            <person name="Neuveglise C."/>
            <person name="Fairhead C."/>
            <person name="Marck C."/>
            <person name="Cruz J.A."/>
            <person name="Straub M.L."/>
            <person name="Kugler V."/>
            <person name="Sacerdot C."/>
            <person name="Uzunov Z."/>
            <person name="Thierry A."/>
            <person name="Weiss S."/>
            <person name="Bleykasten C."/>
            <person name="De Montigny J."/>
            <person name="Jacques N."/>
            <person name="Jung P."/>
            <person name="Lemaire M."/>
            <person name="Mallet S."/>
            <person name="Morel G."/>
            <person name="Richard G.F."/>
            <person name="Sarkar A."/>
            <person name="Savel G."/>
            <person name="Schacherer J."/>
            <person name="Seret M.L."/>
            <person name="Talla E."/>
            <person name="Samson G."/>
            <person name="Jubin C."/>
            <person name="Poulain J."/>
            <person name="Vacherie B."/>
            <person name="Barbe V."/>
            <person name="Pelletier E."/>
            <person name="Sherman D.J."/>
            <person name="Westhof E."/>
            <person name="Weissenbach J."/>
            <person name="Baret P.V."/>
            <person name="Wincker P."/>
            <person name="Gaillardin C."/>
            <person name="Dujon B."/>
            <person name="Souciet J.L."/>
        </authorList>
    </citation>
    <scope>NUCLEOTIDE SEQUENCE [LARGE SCALE GENOMIC DNA]</scope>
    <source>
        <strain evidence="14">CBS 270.75 / DBVPG 7215 / KCTC 17166 / NRRL Y-17582</strain>
    </source>
</reference>
<feature type="region of interest" description="Disordered" evidence="11">
    <location>
        <begin position="4119"/>
        <end position="4564"/>
    </location>
</feature>
<dbReference type="STRING" id="931890.G8JTI4"/>
<feature type="compositionally biased region" description="Polar residues" evidence="11">
    <location>
        <begin position="4505"/>
        <end position="4516"/>
    </location>
</feature>
<dbReference type="PANTHER" id="PTHR48103">
    <property type="entry name" value="MIDASIN-RELATED"/>
    <property type="match status" value="1"/>
</dbReference>
<dbReference type="Pfam" id="PF21108">
    <property type="entry name" value="MDN1_4th"/>
    <property type="match status" value="1"/>
</dbReference>
<dbReference type="InterPro" id="IPR040848">
    <property type="entry name" value="AAA_lid_7"/>
</dbReference>
<dbReference type="GO" id="GO:0030687">
    <property type="term" value="C:preribosome, large subunit precursor"/>
    <property type="evidence" value="ECO:0007669"/>
    <property type="project" value="TreeGrafter"/>
</dbReference>
<keyword evidence="8 10" id="KW-0143">Chaperone</keyword>
<keyword evidence="7 10" id="KW-0067">ATP-binding</keyword>
<dbReference type="Pfam" id="PF12775">
    <property type="entry name" value="AAA_7"/>
    <property type="match status" value="1"/>
</dbReference>
<dbReference type="Pfam" id="PF17865">
    <property type="entry name" value="AAA_lid_5"/>
    <property type="match status" value="1"/>
</dbReference>
<dbReference type="HOGENOM" id="CLU_000050_0_2_1"/>
<feature type="compositionally biased region" description="Acidic residues" evidence="11">
    <location>
        <begin position="4552"/>
        <end position="4564"/>
    </location>
</feature>
<comment type="similarity">
    <text evidence="3 10">Belongs to the midasin family.</text>
</comment>
<proteinExistence type="inferred from homology"/>
<dbReference type="PROSITE" id="PS50234">
    <property type="entry name" value="VWFA"/>
    <property type="match status" value="1"/>
</dbReference>
<dbReference type="PIRSF" id="PIRSF010340">
    <property type="entry name" value="Midasin"/>
    <property type="match status" value="1"/>
</dbReference>
<dbReference type="Proteomes" id="UP000006790">
    <property type="component" value="Chromosome 4"/>
</dbReference>
<dbReference type="FunCoup" id="G8JTI4">
    <property type="interactions" value="843"/>
</dbReference>
<dbReference type="GO" id="GO:0000027">
    <property type="term" value="P:ribosomal large subunit assembly"/>
    <property type="evidence" value="ECO:0007669"/>
    <property type="project" value="EnsemblFungi"/>
</dbReference>
<dbReference type="FunFam" id="3.40.50.300:FF:001053">
    <property type="entry name" value="Midasin"/>
    <property type="match status" value="1"/>
</dbReference>
<dbReference type="FunFam" id="3.40.50.300:FF:000712">
    <property type="entry name" value="Midasin"/>
    <property type="match status" value="1"/>
</dbReference>
<dbReference type="InterPro" id="IPR048617">
    <property type="entry name" value="MDN1_AAA_lid_4"/>
</dbReference>
<dbReference type="InterPro" id="IPR012099">
    <property type="entry name" value="Midasin"/>
</dbReference>
<dbReference type="InterPro" id="IPR002035">
    <property type="entry name" value="VWF_A"/>
</dbReference>
<evidence type="ECO:0000259" key="12">
    <source>
        <dbReference type="PROSITE" id="PS50234"/>
    </source>
</evidence>
<feature type="compositionally biased region" description="Acidic residues" evidence="11">
    <location>
        <begin position="4262"/>
        <end position="4300"/>
    </location>
</feature>
<dbReference type="InterPro" id="IPR011704">
    <property type="entry name" value="ATPase_dyneun-rel_AAA"/>
</dbReference>
<dbReference type="InterPro" id="IPR041190">
    <property type="entry name" value="Midasin_AAA_lid_5"/>
</dbReference>
<comment type="function">
    <text evidence="10">Nuclear chaperone required for maturation and nuclear export of pre-60S ribosome subunits.</text>
</comment>
<dbReference type="PROSITE" id="PS00675">
    <property type="entry name" value="SIGMA54_INTERACT_1"/>
    <property type="match status" value="1"/>
</dbReference>
<dbReference type="FunFam" id="3.40.50.300:FF:000142">
    <property type="entry name" value="Midasin"/>
    <property type="match status" value="1"/>
</dbReference>
<organism evidence="13 14">
    <name type="scientific">Eremothecium cymbalariae (strain CBS 270.75 / DBVPG 7215 / KCTC 17166 / NRRL Y-17582)</name>
    <name type="common">Yeast</name>
    <dbReference type="NCBI Taxonomy" id="931890"/>
    <lineage>
        <taxon>Eukaryota</taxon>
        <taxon>Fungi</taxon>
        <taxon>Dikarya</taxon>
        <taxon>Ascomycota</taxon>
        <taxon>Saccharomycotina</taxon>
        <taxon>Saccharomycetes</taxon>
        <taxon>Saccharomycetales</taxon>
        <taxon>Saccharomycetaceae</taxon>
        <taxon>Eremothecium</taxon>
    </lineage>
</organism>
<evidence type="ECO:0000256" key="6">
    <source>
        <dbReference type="ARBA" id="ARBA00022741"/>
    </source>
</evidence>
<dbReference type="GeneID" id="11469477"/>
<evidence type="ECO:0000256" key="5">
    <source>
        <dbReference type="ARBA" id="ARBA00022553"/>
    </source>
</evidence>
<dbReference type="RefSeq" id="XP_003646154.1">
    <property type="nucleotide sequence ID" value="XM_003646106.1"/>
</dbReference>
<evidence type="ECO:0000256" key="11">
    <source>
        <dbReference type="SAM" id="MobiDB-lite"/>
    </source>
</evidence>
<feature type="region of interest" description="Disordered" evidence="11">
    <location>
        <begin position="4052"/>
        <end position="4090"/>
    </location>
</feature>
<dbReference type="GO" id="GO:2000200">
    <property type="term" value="P:regulation of ribosomal subunit export from nucleus"/>
    <property type="evidence" value="ECO:0007669"/>
    <property type="project" value="EnsemblFungi"/>
</dbReference>
<dbReference type="PANTHER" id="PTHR48103:SF2">
    <property type="entry name" value="MIDASIN"/>
    <property type="match status" value="1"/>
</dbReference>
<feature type="compositionally biased region" description="Basic and acidic residues" evidence="11">
    <location>
        <begin position="4162"/>
        <end position="4181"/>
    </location>
</feature>
<keyword evidence="14" id="KW-1185">Reference proteome</keyword>
<feature type="domain" description="VWFA" evidence="12">
    <location>
        <begin position="4709"/>
        <end position="4904"/>
    </location>
</feature>
<dbReference type="GO" id="GO:0005730">
    <property type="term" value="C:nucleolus"/>
    <property type="evidence" value="ECO:0007669"/>
    <property type="project" value="UniProtKB-SubCell"/>
</dbReference>
<dbReference type="EMBL" id="CP002500">
    <property type="protein sequence ID" value="AET39337.1"/>
    <property type="molecule type" value="Genomic_DNA"/>
</dbReference>
<feature type="compositionally biased region" description="Basic and acidic residues" evidence="11">
    <location>
        <begin position="4436"/>
        <end position="4458"/>
    </location>
</feature>
<feature type="compositionally biased region" description="Acidic residues" evidence="11">
    <location>
        <begin position="4227"/>
        <end position="4252"/>
    </location>
</feature>
<keyword evidence="9 10" id="KW-0539">Nucleus</keyword>
<evidence type="ECO:0000256" key="4">
    <source>
        <dbReference type="ARBA" id="ARBA00017143"/>
    </source>
</evidence>
<evidence type="ECO:0000256" key="10">
    <source>
        <dbReference type="PIRNR" id="PIRNR010340"/>
    </source>
</evidence>
<dbReference type="GO" id="GO:0006364">
    <property type="term" value="P:rRNA processing"/>
    <property type="evidence" value="ECO:0007669"/>
    <property type="project" value="EnsemblFungi"/>
</dbReference>
<dbReference type="InterPro" id="IPR003593">
    <property type="entry name" value="AAA+_ATPase"/>
</dbReference>
<feature type="compositionally biased region" description="Acidic residues" evidence="11">
    <location>
        <begin position="4322"/>
        <end position="4370"/>
    </location>
</feature>
<dbReference type="OMA" id="ILEQWHR"/>
<evidence type="ECO:0000256" key="8">
    <source>
        <dbReference type="ARBA" id="ARBA00023186"/>
    </source>
</evidence>
<dbReference type="eggNOG" id="KOG1808">
    <property type="taxonomic scope" value="Eukaryota"/>
</dbReference>
<dbReference type="Gene3D" id="3.40.50.300">
    <property type="entry name" value="P-loop containing nucleotide triphosphate hydrolases"/>
    <property type="match status" value="6"/>
</dbReference>
<gene>
    <name evidence="13" type="ordered locus">Ecym_4273</name>
</gene>
<dbReference type="InParanoid" id="G8JTI4"/>
<dbReference type="GO" id="GO:0000055">
    <property type="term" value="P:ribosomal large subunit export from nucleus"/>
    <property type="evidence" value="ECO:0007669"/>
    <property type="project" value="TreeGrafter"/>
</dbReference>
<evidence type="ECO:0000256" key="7">
    <source>
        <dbReference type="ARBA" id="ARBA00022840"/>
    </source>
</evidence>
<feature type="compositionally biased region" description="Low complexity" evidence="11">
    <location>
        <begin position="4481"/>
        <end position="4494"/>
    </location>
</feature>
<evidence type="ECO:0000313" key="13">
    <source>
        <dbReference type="EMBL" id="AET39337.1"/>
    </source>
</evidence>
<feature type="compositionally biased region" description="Basic and acidic residues" evidence="11">
    <location>
        <begin position="4301"/>
        <end position="4321"/>
    </location>
</feature>
<evidence type="ECO:0000256" key="3">
    <source>
        <dbReference type="ARBA" id="ARBA00007188"/>
    </source>
</evidence>
<feature type="compositionally biased region" description="Basic and acidic residues" evidence="11">
    <location>
        <begin position="4193"/>
        <end position="4216"/>
    </location>
</feature>
<comment type="subcellular location">
    <subcellularLocation>
        <location evidence="1">Nucleus</location>
        <location evidence="1">Nucleolus</location>
    </subcellularLocation>
    <subcellularLocation>
        <location evidence="2">Nucleus</location>
        <location evidence="2">Nucleoplasm</location>
    </subcellularLocation>
</comment>
<dbReference type="FunFam" id="3.40.50.300:FF:000582">
    <property type="entry name" value="Midasin"/>
    <property type="match status" value="1"/>
</dbReference>
<dbReference type="GO" id="GO:0016887">
    <property type="term" value="F:ATP hydrolysis activity"/>
    <property type="evidence" value="ECO:0007669"/>
    <property type="project" value="EnsemblFungi"/>
</dbReference>
<dbReference type="Pfam" id="PF17867">
    <property type="entry name" value="AAA_lid_7"/>
    <property type="match status" value="3"/>
</dbReference>
<feature type="compositionally biased region" description="Acidic residues" evidence="11">
    <location>
        <begin position="4129"/>
        <end position="4161"/>
    </location>
</feature>
<protein>
    <recommendedName>
        <fullName evidence="4 10">Midasin</fullName>
    </recommendedName>
</protein>
<dbReference type="InterPro" id="IPR036465">
    <property type="entry name" value="vWFA_dom_sf"/>
</dbReference>
<keyword evidence="6 10" id="KW-0547">Nucleotide-binding</keyword>
<dbReference type="SUPFAM" id="SSF53300">
    <property type="entry name" value="vWA-like"/>
    <property type="match status" value="1"/>
</dbReference>
<accession>G8JTI4</accession>